<sequence length="1138" mass="124520">MNKRLHLFRSIYWLWCFLCVFSIKVFAGSEIGPAKDKPDDKDKGKIAVTETAKPQASFAVSKSTASQMSLALQKAMSQMGASQKSQRIVIRQETTQMLKVLNDTSRQTAKVQKLKKQADSTFKLLERISQLIPFEEFGSGKVIEFPIGLHQDLPGENAGVDIGFTNAKITRDIAYLTVFVRMRLPLKNALTGEPYQDIFFGADSLKLSHDGNLIGDSRLALLGDISIPFGKAIMTLKGGLDMSKGTVADTITSVTLDCNRFKEVSVNAELLFPRSMLVPIDYDGNVTSGLVTGKFYTVAQSLQNMLGKLSLNSFAINGFENWGFRLTNAVLDFSETRNSPDVKFPKGYVERNLPAGGASAWKGVYVDKFEVILPSEFRERNRTDRISFGADSLLIDELGVTGKFYGKNILSIKKGDANGWKMSLDYLKVGFEANACTGGAFNGRIVLPVTDVRKNGTEFDTTGTIAYSGMIQRGGNYTLSVRSVSQLKFDVWKARATLLPNSRVDLVVEDGVFKPKAVLHGSLDINYDQAKTKAENEGDAQAKNVDIDLKTITFRNLRLYTEAPYIEIEYMGYNGDVKIGGMPMTLNTIEVKASGNTASINLGSNINLMKGGFNIDGGISIKGKLNMDTQAGHQWEFDGIGITVSCLDADIGPFRMKGCIRPFENNPCLPQGKGYEASIALYIKDPSTQKTMAKIDAMGIFGNNPAEGDEGRFWFVDAMGTFPAVPLGGPLSMNALGGGAYHHMVPTKDRCDASLSKLKYVYNKNIALGFKAVVGLETSGKKFLEGTAGFEIVINRNFGVNSIGFFGEATVASSFPFAKITGIANEIEAKKKMISDKLKNIVPLSNAINSVVSQDTLAREISQNDLTNKAKTIYAANVSATEKNALSGTIRGKVGILFDFENGIFHGDAELFFNVAGGVIKGIGPNDRAGWLAIHFEQKKWYLHIGSPTSPVGISMGVGSFRVNSWAYLMVGYDIPEMPEPPYYIRQLLGYQYTRLTRNPDPLSRGFAFGSNINVDTGDMQILAFYARVQAGLGFDVQMTDAFKDCNPKLGIDGWYARGQAYAYFDASVGISVKIWFCRIRIQVFRAGAGVLLQVGLPNPTFMTGYLAARYNVMGFSGSFNLKVDIGNQPKCSLIRFP</sequence>
<accession>A0A1I5Y743</accession>
<reference evidence="1 2" key="1">
    <citation type="submission" date="2016-10" db="EMBL/GenBank/DDBJ databases">
        <authorList>
            <person name="de Groot N.N."/>
        </authorList>
    </citation>
    <scope>NUCLEOTIDE SEQUENCE [LARGE SCALE GENOMIC DNA]</scope>
    <source>
        <strain evidence="2">E92,LMG 26720,CCM 7988</strain>
    </source>
</reference>
<dbReference type="EMBL" id="FOXH01000017">
    <property type="protein sequence ID" value="SFQ40041.1"/>
    <property type="molecule type" value="Genomic_DNA"/>
</dbReference>
<gene>
    <name evidence="1" type="ORF">SAMN04515674_11765</name>
</gene>
<dbReference type="OrthoDB" id="1521695at2"/>
<dbReference type="Proteomes" id="UP000199306">
    <property type="component" value="Unassembled WGS sequence"/>
</dbReference>
<proteinExistence type="predicted"/>
<dbReference type="AlphaFoldDB" id="A0A1I5Y743"/>
<protein>
    <submittedName>
        <fullName evidence="1">Uncharacterized protein</fullName>
    </submittedName>
</protein>
<keyword evidence="2" id="KW-1185">Reference proteome</keyword>
<dbReference type="STRING" id="1079859.SAMN04515674_11765"/>
<dbReference type="RefSeq" id="WP_092019323.1">
    <property type="nucleotide sequence ID" value="NZ_FOXH01000017.1"/>
</dbReference>
<evidence type="ECO:0000313" key="2">
    <source>
        <dbReference type="Proteomes" id="UP000199306"/>
    </source>
</evidence>
<evidence type="ECO:0000313" key="1">
    <source>
        <dbReference type="EMBL" id="SFQ40041.1"/>
    </source>
</evidence>
<name>A0A1I5Y743_9BACT</name>
<organism evidence="1 2">
    <name type="scientific">Pseudarcicella hirudinis</name>
    <dbReference type="NCBI Taxonomy" id="1079859"/>
    <lineage>
        <taxon>Bacteria</taxon>
        <taxon>Pseudomonadati</taxon>
        <taxon>Bacteroidota</taxon>
        <taxon>Cytophagia</taxon>
        <taxon>Cytophagales</taxon>
        <taxon>Flectobacillaceae</taxon>
        <taxon>Pseudarcicella</taxon>
    </lineage>
</organism>